<keyword evidence="2" id="KW-0472">Membrane</keyword>
<proteinExistence type="predicted"/>
<dbReference type="Proteomes" id="UP001602370">
    <property type="component" value="Unassembled WGS sequence"/>
</dbReference>
<dbReference type="GO" id="GO:0004519">
    <property type="term" value="F:endonuclease activity"/>
    <property type="evidence" value="ECO:0007669"/>
    <property type="project" value="UniProtKB-KW"/>
</dbReference>
<feature type="domain" description="Endonuclease/exonuclease/phosphatase" evidence="3">
    <location>
        <begin position="148"/>
        <end position="350"/>
    </location>
</feature>
<keyword evidence="5" id="KW-1185">Reference proteome</keyword>
<feature type="transmembrane region" description="Helical" evidence="2">
    <location>
        <begin position="109"/>
        <end position="129"/>
    </location>
</feature>
<accession>A0ABW6XPA8</accession>
<evidence type="ECO:0000313" key="5">
    <source>
        <dbReference type="Proteomes" id="UP001602370"/>
    </source>
</evidence>
<dbReference type="SUPFAM" id="SSF56219">
    <property type="entry name" value="DNase I-like"/>
    <property type="match status" value="1"/>
</dbReference>
<sequence length="363" mass="39036">MDRVQTAEHGETAEPVNDSPAEATPEPTPEPTPESASGPVPDPPPHRPRHRVTAWAAGLLMVVPALVTACRALNTDGMTPVPQLLSILPWLTVPAALALLLAAVTRRRILTFVAVLVLGTTAWSTVPYMPQAVIPYGLPLARVKVIAANVEFGQGTASLVEAVRRERPQLVFVSECDGACRSTLTRTFAEALPHYASVEGEGSVGSILLSSYPLRDWRMIPAAMGMPGATAEIAGVPVRLQLTHPLPPVPGQVYLWKRELGRVKDTVAAQRTGPMLVAGDFNASQDHAAFREILAAGGLQDAARRANRSRTPTWPTEGPPLPPFVQIDHVLVRDFSVREVRFLDLAGSDHRAVLADLDLRGPR</sequence>
<gene>
    <name evidence="4" type="ORF">ACFY8C_13360</name>
</gene>
<evidence type="ECO:0000256" key="1">
    <source>
        <dbReference type="SAM" id="MobiDB-lite"/>
    </source>
</evidence>
<name>A0ABW6XPA8_9ACTN</name>
<keyword evidence="2" id="KW-1133">Transmembrane helix</keyword>
<dbReference type="InterPro" id="IPR005135">
    <property type="entry name" value="Endo/exonuclease/phosphatase"/>
</dbReference>
<keyword evidence="4" id="KW-0378">Hydrolase</keyword>
<dbReference type="Gene3D" id="3.60.10.10">
    <property type="entry name" value="Endonuclease/exonuclease/phosphatase"/>
    <property type="match status" value="1"/>
</dbReference>
<evidence type="ECO:0000259" key="3">
    <source>
        <dbReference type="Pfam" id="PF03372"/>
    </source>
</evidence>
<feature type="transmembrane region" description="Helical" evidence="2">
    <location>
        <begin position="52"/>
        <end position="74"/>
    </location>
</feature>
<evidence type="ECO:0000313" key="4">
    <source>
        <dbReference type="EMBL" id="MFF5919329.1"/>
    </source>
</evidence>
<dbReference type="Pfam" id="PF03372">
    <property type="entry name" value="Exo_endo_phos"/>
    <property type="match status" value="1"/>
</dbReference>
<feature type="compositionally biased region" description="Basic and acidic residues" evidence="1">
    <location>
        <begin position="1"/>
        <end position="12"/>
    </location>
</feature>
<dbReference type="EMBL" id="JBIBDZ010000003">
    <property type="protein sequence ID" value="MFF5919329.1"/>
    <property type="molecule type" value="Genomic_DNA"/>
</dbReference>
<keyword evidence="2" id="KW-0812">Transmembrane</keyword>
<protein>
    <submittedName>
        <fullName evidence="4">Endonuclease/exonuclease/phosphatase family protein</fullName>
    </submittedName>
</protein>
<feature type="transmembrane region" description="Helical" evidence="2">
    <location>
        <begin position="80"/>
        <end position="102"/>
    </location>
</feature>
<dbReference type="InterPro" id="IPR036691">
    <property type="entry name" value="Endo/exonu/phosph_ase_sf"/>
</dbReference>
<evidence type="ECO:0000256" key="2">
    <source>
        <dbReference type="SAM" id="Phobius"/>
    </source>
</evidence>
<comment type="caution">
    <text evidence="4">The sequence shown here is derived from an EMBL/GenBank/DDBJ whole genome shotgun (WGS) entry which is preliminary data.</text>
</comment>
<dbReference type="RefSeq" id="WP_388306963.1">
    <property type="nucleotide sequence ID" value="NZ_JBIBDZ010000003.1"/>
</dbReference>
<organism evidence="4 5">
    <name type="scientific">Streptomyces flavochromogenes</name>
    <dbReference type="NCBI Taxonomy" id="68199"/>
    <lineage>
        <taxon>Bacteria</taxon>
        <taxon>Bacillati</taxon>
        <taxon>Actinomycetota</taxon>
        <taxon>Actinomycetes</taxon>
        <taxon>Kitasatosporales</taxon>
        <taxon>Streptomycetaceae</taxon>
        <taxon>Streptomyces</taxon>
    </lineage>
</organism>
<feature type="region of interest" description="Disordered" evidence="1">
    <location>
        <begin position="1"/>
        <end position="49"/>
    </location>
</feature>
<reference evidence="4 5" key="1">
    <citation type="submission" date="2024-10" db="EMBL/GenBank/DDBJ databases">
        <title>The Natural Products Discovery Center: Release of the First 8490 Sequenced Strains for Exploring Actinobacteria Biosynthetic Diversity.</title>
        <authorList>
            <person name="Kalkreuter E."/>
            <person name="Kautsar S.A."/>
            <person name="Yang D."/>
            <person name="Bader C.D."/>
            <person name="Teijaro C.N."/>
            <person name="Fluegel L."/>
            <person name="Davis C.M."/>
            <person name="Simpson J.R."/>
            <person name="Lauterbach L."/>
            <person name="Steele A.D."/>
            <person name="Gui C."/>
            <person name="Meng S."/>
            <person name="Li G."/>
            <person name="Viehrig K."/>
            <person name="Ye F."/>
            <person name="Su P."/>
            <person name="Kiefer A.F."/>
            <person name="Nichols A."/>
            <person name="Cepeda A.J."/>
            <person name="Yan W."/>
            <person name="Fan B."/>
            <person name="Jiang Y."/>
            <person name="Adhikari A."/>
            <person name="Zheng C.-J."/>
            <person name="Schuster L."/>
            <person name="Cowan T.M."/>
            <person name="Smanski M.J."/>
            <person name="Chevrette M.G."/>
            <person name="De Carvalho L.P.S."/>
            <person name="Shen B."/>
        </authorList>
    </citation>
    <scope>NUCLEOTIDE SEQUENCE [LARGE SCALE GENOMIC DNA]</scope>
    <source>
        <strain evidence="4 5">NPDC012605</strain>
    </source>
</reference>
<keyword evidence="4" id="KW-0255">Endonuclease</keyword>
<keyword evidence="4" id="KW-0540">Nuclease</keyword>